<feature type="region of interest" description="Disordered" evidence="1">
    <location>
        <begin position="210"/>
        <end position="236"/>
    </location>
</feature>
<dbReference type="Pfam" id="PF03468">
    <property type="entry name" value="XS"/>
    <property type="match status" value="1"/>
</dbReference>
<evidence type="ECO:0000256" key="1">
    <source>
        <dbReference type="SAM" id="MobiDB-lite"/>
    </source>
</evidence>
<proteinExistence type="predicted"/>
<feature type="region of interest" description="Disordered" evidence="1">
    <location>
        <begin position="1"/>
        <end position="24"/>
    </location>
</feature>
<dbReference type="InterPro" id="IPR038588">
    <property type="entry name" value="XS_domain_sf"/>
</dbReference>
<feature type="compositionally biased region" description="Basic and acidic residues" evidence="1">
    <location>
        <begin position="1"/>
        <end position="12"/>
    </location>
</feature>
<dbReference type="eggNOG" id="ENOG502RY2H">
    <property type="taxonomic scope" value="Eukaryota"/>
</dbReference>
<keyword evidence="3" id="KW-1185">Reference proteome</keyword>
<dbReference type="Proteomes" id="UP001652600">
    <property type="component" value="Chromosome 11"/>
</dbReference>
<dbReference type="GO" id="GO:0031047">
    <property type="term" value="P:regulatory ncRNA-mediated gene silencing"/>
    <property type="evidence" value="ECO:0007669"/>
    <property type="project" value="InterPro"/>
</dbReference>
<feature type="compositionally biased region" description="Polar residues" evidence="1">
    <location>
        <begin position="218"/>
        <end position="228"/>
    </location>
</feature>
<protein>
    <submittedName>
        <fullName evidence="4">Uncharacterized protein LOC103497964 isoform X1</fullName>
    </submittedName>
</protein>
<dbReference type="RefSeq" id="XP_008458617.2">
    <property type="nucleotide sequence ID" value="XM_008460395.3"/>
</dbReference>
<dbReference type="PANTHER" id="PTHR46619">
    <property type="entry name" value="RNA RECOGNITION MOTIF XS DOMAIN PROTEIN-RELATED"/>
    <property type="match status" value="1"/>
</dbReference>
<evidence type="ECO:0000313" key="3">
    <source>
        <dbReference type="Proteomes" id="UP001652600"/>
    </source>
</evidence>
<dbReference type="AlphaFoldDB" id="A0A1S3C894"/>
<organism evidence="3 4">
    <name type="scientific">Cucumis melo</name>
    <name type="common">Muskmelon</name>
    <dbReference type="NCBI Taxonomy" id="3656"/>
    <lineage>
        <taxon>Eukaryota</taxon>
        <taxon>Viridiplantae</taxon>
        <taxon>Streptophyta</taxon>
        <taxon>Embryophyta</taxon>
        <taxon>Tracheophyta</taxon>
        <taxon>Spermatophyta</taxon>
        <taxon>Magnoliopsida</taxon>
        <taxon>eudicotyledons</taxon>
        <taxon>Gunneridae</taxon>
        <taxon>Pentapetalae</taxon>
        <taxon>rosids</taxon>
        <taxon>fabids</taxon>
        <taxon>Cucurbitales</taxon>
        <taxon>Cucurbitaceae</taxon>
        <taxon>Benincaseae</taxon>
        <taxon>Cucumis</taxon>
    </lineage>
</organism>
<dbReference type="KEGG" id="cmo:103497964"/>
<feature type="domain" description="XS" evidence="2">
    <location>
        <begin position="676"/>
        <end position="803"/>
    </location>
</feature>
<dbReference type="InParanoid" id="A0A1S3C894"/>
<dbReference type="GeneID" id="103497964"/>
<feature type="region of interest" description="Disordered" evidence="1">
    <location>
        <begin position="423"/>
        <end position="447"/>
    </location>
</feature>
<feature type="region of interest" description="Disordered" evidence="1">
    <location>
        <begin position="503"/>
        <end position="532"/>
    </location>
</feature>
<feature type="compositionally biased region" description="Basic and acidic residues" evidence="1">
    <location>
        <begin position="428"/>
        <end position="439"/>
    </location>
</feature>
<evidence type="ECO:0000313" key="4">
    <source>
        <dbReference type="RefSeq" id="XP_008458617.2"/>
    </source>
</evidence>
<evidence type="ECO:0000259" key="2">
    <source>
        <dbReference type="Pfam" id="PF03468"/>
    </source>
</evidence>
<dbReference type="PANTHER" id="PTHR46619:SF2">
    <property type="entry name" value="XS DOMAIN PROTEIN"/>
    <property type="match status" value="1"/>
</dbReference>
<dbReference type="Gene3D" id="3.30.70.2890">
    <property type="entry name" value="XS domain"/>
    <property type="match status" value="1"/>
</dbReference>
<name>A0A1S3C894_CUCME</name>
<accession>A0A1S3C894</accession>
<sequence>MNSREMSRDKRSQSPSLFGRRTSEPRVEEYPHCYSHWFSRSSRERPMTNELSGSSIRDHYNGSRLYFHKDEHFRKLSQFCENLQGESPAKKFQWENLFVNNNLANGNSKASMGLKHVNGSDGDNRGIRVSGSHLGTSSKSILGGNLRTFHMNIGATKDSNVKNNGDTSRSVGINDCNHLSSSRKYDGPLHDINEVHVRDRPIFELVENSHRGRRNETSSRGIQASHLHSSAPVAESKGISQGEFHDLLEYKRARRNHIEHFDDSNQYFSVQPCKRTDIDAGPSRPFSQHMVRIPQDDFYRDSTRTSVVMDSVVEGFQDTESHFEETTRPRDHNAFIEGSCMSTAPFAMEQYVEVLGSGTESSQDGEREAYISSEKLLLVEEDGYRTNFGKWTLEDGVNGSSVSKHKQDLGDMEDRRKLTWKAQHSTKPRVEGARSKMHDPGPGSFKKPNVFSRIQFLNHGDVKDTDFNLNCRNNWQVDEDTSFSSKRQLPWVVNHVSPRSKLKRRNLKKRLGLPLGDPNSNSLVRERERKRNKRLRKTNVDHGCLDVQTGDYLEEKVQSPTSRPPLEDPEELNQLIKSAFLKFVKVLSENPARRKKLTEPGCGIITCIVCGSKSKEFVDALSLSQHASRTLEGSRAEHLGLHKALCWLMGWSSETAPNGLWVRRILPLEEVLALKEDLIIWPPVLIIHNSSIAIDKLSDGVAISCEELEAVIRGMGCGGKIKVVRGKPGNQSIMVVTFGAMFSGLQEAERLHKSFADKSHGRDEVHKINLRHLIDSNVDLHKATGANTLESVLYGYLGLAEDLVKLDFETKKRSVVKSKKEIQAIVNASLQC</sequence>
<reference evidence="4" key="1">
    <citation type="submission" date="2025-08" db="UniProtKB">
        <authorList>
            <consortium name="RefSeq"/>
        </authorList>
    </citation>
    <scope>IDENTIFICATION</scope>
    <source>
        <tissue evidence="4">Stem</tissue>
    </source>
</reference>
<dbReference type="InterPro" id="IPR005380">
    <property type="entry name" value="XS_domain"/>
</dbReference>
<gene>
    <name evidence="4" type="primary">LOC103497964</name>
</gene>